<evidence type="ECO:0000313" key="1">
    <source>
        <dbReference type="EMBL" id="KJU85946.1"/>
    </source>
</evidence>
<evidence type="ECO:0000313" key="2">
    <source>
        <dbReference type="Proteomes" id="UP000033423"/>
    </source>
</evidence>
<reference evidence="1 2" key="1">
    <citation type="submission" date="2015-02" db="EMBL/GenBank/DDBJ databases">
        <title>Single-cell genomics of uncultivated deep-branching MTB reveals a conserved set of magnetosome genes.</title>
        <authorList>
            <person name="Kolinko S."/>
            <person name="Richter M."/>
            <person name="Glockner F.O."/>
            <person name="Brachmann A."/>
            <person name="Schuler D."/>
        </authorList>
    </citation>
    <scope>NUCLEOTIDE SEQUENCE [LARGE SCALE GENOMIC DNA]</scope>
    <source>
        <strain evidence="1">TM-1</strain>
    </source>
</reference>
<dbReference type="EMBL" id="LACI01000795">
    <property type="protein sequence ID" value="KJU85946.1"/>
    <property type="molecule type" value="Genomic_DNA"/>
</dbReference>
<proteinExistence type="predicted"/>
<comment type="caution">
    <text evidence="1">The sequence shown here is derived from an EMBL/GenBank/DDBJ whole genome shotgun (WGS) entry which is preliminary data.</text>
</comment>
<name>A0A0F3GVM2_9BACT</name>
<protein>
    <submittedName>
        <fullName evidence="1">Uncharacterized protein</fullName>
    </submittedName>
</protein>
<dbReference type="Proteomes" id="UP000033423">
    <property type="component" value="Unassembled WGS sequence"/>
</dbReference>
<organism evidence="1 2">
    <name type="scientific">Candidatus Magnetobacterium bavaricum</name>
    <dbReference type="NCBI Taxonomy" id="29290"/>
    <lineage>
        <taxon>Bacteria</taxon>
        <taxon>Pseudomonadati</taxon>
        <taxon>Nitrospirota</taxon>
        <taxon>Thermodesulfovibrionia</taxon>
        <taxon>Thermodesulfovibrionales</taxon>
        <taxon>Candidatus Magnetobacteriaceae</taxon>
        <taxon>Candidatus Magnetobacterium</taxon>
    </lineage>
</organism>
<keyword evidence="2" id="KW-1185">Reference proteome</keyword>
<dbReference type="AlphaFoldDB" id="A0A0F3GVM2"/>
<gene>
    <name evidence="1" type="ORF">MBAV_001856</name>
</gene>
<accession>A0A0F3GVM2</accession>
<sequence length="80" mass="9455">MNEPLSIRDEVLKEAADCKKQQQCLKNRVEWLCKVDIFLNDNVLFVRCLDTSYCSYKLPFADTVVCNCPVRKEIYNLYRT</sequence>